<dbReference type="PANTHER" id="PTHR11452:SF75">
    <property type="entry name" value="ALPHA-GALACTOSIDASE MEL1"/>
    <property type="match status" value="1"/>
</dbReference>
<dbReference type="PANTHER" id="PTHR11452">
    <property type="entry name" value="ALPHA-GALACTOSIDASE/ALPHA-N-ACETYLGALACTOSAMINIDASE"/>
    <property type="match status" value="1"/>
</dbReference>
<evidence type="ECO:0000313" key="11">
    <source>
        <dbReference type="Proteomes" id="UP000462212"/>
    </source>
</evidence>
<dbReference type="InterPro" id="IPR002241">
    <property type="entry name" value="Glyco_hydro_27"/>
</dbReference>
<sequence>MLSLLTPKQTILLVSLLSFSANASANPLCPRLDNGLALTPPMGWNTYNHYSCSPSESIVHSNAQALVDLGLQAQGYHFVTVDCGWTLPDRVANGTMTWNSTIFPSGFPALSTFLHNLGLGFGVYSDAGIQMCMTGTPAQVGSLCMPRAPNSDKSQANRWQSTNSWMRLLLLLGELIFLNVRILFLSASFELTVPDDNCYSEAAADYPNTDYSPTVSPSGRYQNMSSALLSTKRPIVFQICEWGVDFPSAWAPALGNSWRVTNDIIPAYRTIPRILNQVVPQTSFAGPGHWLDLDMLEVGNNVLTIPEEQTHFSFWAILKSPLVIGAALKDTTTSISTESLNILLNKDVIGYNQDSLGVAASFRRRWTEEGYEVWAGDLSGSRMVVAVANLQDTARSLTLNLTDVDVQKVGSLKDIWNGVTASNVATAYTGHVEAHGTILLELSSFTAAAAVSAPTFYSSASFTPAGDAVRTTCSTGLCTPVGSKISYLSPTGTASLSITAASAGSKLVDVYFCNNDIALSTSWLYGTNTRNMTIAVNNVVTRIEVPLSGKSSELFSPGLGWQDTGIFKVLIGGWQEGANTVVVGNQGGAAGYQSYGADFVGLGIYS</sequence>
<dbReference type="InterPro" id="IPR013785">
    <property type="entry name" value="Aldolase_TIM"/>
</dbReference>
<dbReference type="EMBL" id="QGMJ01000033">
    <property type="protein sequence ID" value="TVY44653.1"/>
    <property type="molecule type" value="Genomic_DNA"/>
</dbReference>
<keyword evidence="7" id="KW-1015">Disulfide bond</keyword>
<dbReference type="CDD" id="cd14792">
    <property type="entry name" value="GH27"/>
    <property type="match status" value="1"/>
</dbReference>
<dbReference type="Pfam" id="PF17801">
    <property type="entry name" value="Melibiase_C"/>
    <property type="match status" value="1"/>
</dbReference>
<evidence type="ECO:0000256" key="4">
    <source>
        <dbReference type="ARBA" id="ARBA00022729"/>
    </source>
</evidence>
<feature type="signal peptide" evidence="8">
    <location>
        <begin position="1"/>
        <end position="25"/>
    </location>
</feature>
<gene>
    <name evidence="10" type="primary">aglD</name>
    <name evidence="10" type="ORF">LSUB1_G001820</name>
</gene>
<feature type="chain" id="PRO_5034064418" description="Alpha-galactosidase" evidence="8">
    <location>
        <begin position="26"/>
        <end position="606"/>
    </location>
</feature>
<evidence type="ECO:0000256" key="1">
    <source>
        <dbReference type="ARBA" id="ARBA00001255"/>
    </source>
</evidence>
<dbReference type="InterPro" id="IPR013780">
    <property type="entry name" value="Glyco_hydro_b"/>
</dbReference>
<dbReference type="GO" id="GO:0005975">
    <property type="term" value="P:carbohydrate metabolic process"/>
    <property type="evidence" value="ECO:0007669"/>
    <property type="project" value="InterPro"/>
</dbReference>
<feature type="domain" description="Alpha galactosidase C-terminal" evidence="9">
    <location>
        <begin position="369"/>
        <end position="442"/>
    </location>
</feature>
<dbReference type="OrthoDB" id="5795902at2759"/>
<dbReference type="InterPro" id="IPR017853">
    <property type="entry name" value="GH"/>
</dbReference>
<dbReference type="AlphaFoldDB" id="A0A8H8RYZ5"/>
<accession>A0A8H8RYZ5</accession>
<evidence type="ECO:0000259" key="9">
    <source>
        <dbReference type="Pfam" id="PF17801"/>
    </source>
</evidence>
<keyword evidence="11" id="KW-1185">Reference proteome</keyword>
<name>A0A8H8RYZ5_9HELO</name>
<organism evidence="10 11">
    <name type="scientific">Lachnellula subtilissima</name>
    <dbReference type="NCBI Taxonomy" id="602034"/>
    <lineage>
        <taxon>Eukaryota</taxon>
        <taxon>Fungi</taxon>
        <taxon>Dikarya</taxon>
        <taxon>Ascomycota</taxon>
        <taxon>Pezizomycotina</taxon>
        <taxon>Leotiomycetes</taxon>
        <taxon>Helotiales</taxon>
        <taxon>Lachnaceae</taxon>
        <taxon>Lachnellula</taxon>
    </lineage>
</organism>
<comment type="caution">
    <text evidence="10">The sequence shown here is derived from an EMBL/GenBank/DDBJ whole genome shotgun (WGS) entry which is preliminary data.</text>
</comment>
<proteinExistence type="inferred from homology"/>
<evidence type="ECO:0000256" key="5">
    <source>
        <dbReference type="ARBA" id="ARBA00022801"/>
    </source>
</evidence>
<keyword evidence="6 7" id="KW-0326">Glycosidase</keyword>
<dbReference type="Gene3D" id="2.60.40.1180">
    <property type="entry name" value="Golgi alpha-mannosidase II"/>
    <property type="match status" value="1"/>
</dbReference>
<protein>
    <recommendedName>
        <fullName evidence="3 7">Alpha-galactosidase</fullName>
        <ecNumber evidence="3 7">3.2.1.22</ecNumber>
    </recommendedName>
    <alternativeName>
        <fullName evidence="7">Melibiase</fullName>
    </alternativeName>
</protein>
<evidence type="ECO:0000256" key="2">
    <source>
        <dbReference type="ARBA" id="ARBA00009743"/>
    </source>
</evidence>
<comment type="similarity">
    <text evidence="2 7">Belongs to the glycosyl hydrolase 27 family.</text>
</comment>
<dbReference type="GO" id="GO:0004557">
    <property type="term" value="F:alpha-galactosidase activity"/>
    <property type="evidence" value="ECO:0007669"/>
    <property type="project" value="UniProtKB-EC"/>
</dbReference>
<evidence type="ECO:0000256" key="7">
    <source>
        <dbReference type="RuleBase" id="RU361168"/>
    </source>
</evidence>
<dbReference type="SUPFAM" id="SSF51445">
    <property type="entry name" value="(Trans)glycosidases"/>
    <property type="match status" value="1"/>
</dbReference>
<dbReference type="Gene3D" id="3.20.20.70">
    <property type="entry name" value="Aldolase class I"/>
    <property type="match status" value="1"/>
</dbReference>
<evidence type="ECO:0000256" key="3">
    <source>
        <dbReference type="ARBA" id="ARBA00012755"/>
    </source>
</evidence>
<keyword evidence="4 8" id="KW-0732">Signal</keyword>
<dbReference type="InterPro" id="IPR041233">
    <property type="entry name" value="Melibiase_C"/>
</dbReference>
<dbReference type="EC" id="3.2.1.22" evidence="3 7"/>
<evidence type="ECO:0000313" key="10">
    <source>
        <dbReference type="EMBL" id="TVY44653.1"/>
    </source>
</evidence>
<reference evidence="10 11" key="1">
    <citation type="submission" date="2018-05" db="EMBL/GenBank/DDBJ databases">
        <title>Genome sequencing and assembly of the regulated plant pathogen Lachnellula willkommii and related sister species for the development of diagnostic species identification markers.</title>
        <authorList>
            <person name="Giroux E."/>
            <person name="Bilodeau G."/>
        </authorList>
    </citation>
    <scope>NUCLEOTIDE SEQUENCE [LARGE SCALE GENOMIC DNA]</scope>
    <source>
        <strain evidence="10 11">CBS 197.66</strain>
    </source>
</reference>
<dbReference type="Proteomes" id="UP000462212">
    <property type="component" value="Unassembled WGS sequence"/>
</dbReference>
<comment type="catalytic activity">
    <reaction evidence="1 7">
        <text>Hydrolysis of terminal, non-reducing alpha-D-galactose residues in alpha-D-galactosides, including galactose oligosaccharides, galactomannans and galactolipids.</text>
        <dbReference type="EC" id="3.2.1.22"/>
    </reaction>
</comment>
<dbReference type="PRINTS" id="PR00740">
    <property type="entry name" value="GLHYDRLASE27"/>
</dbReference>
<dbReference type="SUPFAM" id="SSF51011">
    <property type="entry name" value="Glycosyl hydrolase domain"/>
    <property type="match status" value="1"/>
</dbReference>
<evidence type="ECO:0000256" key="8">
    <source>
        <dbReference type="SAM" id="SignalP"/>
    </source>
</evidence>
<dbReference type="Pfam" id="PF16499">
    <property type="entry name" value="Melibiase_2"/>
    <property type="match status" value="2"/>
</dbReference>
<keyword evidence="5 7" id="KW-0378">Hydrolase</keyword>
<evidence type="ECO:0000256" key="6">
    <source>
        <dbReference type="ARBA" id="ARBA00023295"/>
    </source>
</evidence>